<feature type="short sequence motif" description="DGA/G" evidence="6">
    <location>
        <begin position="206"/>
        <end position="208"/>
    </location>
</feature>
<evidence type="ECO:0000259" key="7">
    <source>
        <dbReference type="PROSITE" id="PS51635"/>
    </source>
</evidence>
<reference evidence="8 9" key="1">
    <citation type="submission" date="2020-03" db="EMBL/GenBank/DDBJ databases">
        <title>Draft Genome Sequence of Cudoniella acicularis.</title>
        <authorList>
            <person name="Buettner E."/>
            <person name="Kellner H."/>
        </authorList>
    </citation>
    <scope>NUCLEOTIDE SEQUENCE [LARGE SCALE GENOMIC DNA]</scope>
    <source>
        <strain evidence="8 9">DSM 108380</strain>
    </source>
</reference>
<dbReference type="GO" id="GO:0016020">
    <property type="term" value="C:membrane"/>
    <property type="evidence" value="ECO:0007669"/>
    <property type="project" value="TreeGrafter"/>
</dbReference>
<dbReference type="OrthoDB" id="1658288at2759"/>
<dbReference type="GO" id="GO:0019369">
    <property type="term" value="P:arachidonate metabolic process"/>
    <property type="evidence" value="ECO:0007669"/>
    <property type="project" value="TreeGrafter"/>
</dbReference>
<gene>
    <name evidence="8" type="ORF">G7Y89_g224</name>
</gene>
<dbReference type="SUPFAM" id="SSF52151">
    <property type="entry name" value="FabD/lysophospholipase-like"/>
    <property type="match status" value="1"/>
</dbReference>
<comment type="caution">
    <text evidence="8">The sequence shown here is derived from an EMBL/GenBank/DDBJ whole genome shotgun (WGS) entry which is preliminary data.</text>
</comment>
<feature type="short sequence motif" description="GXGXXG" evidence="6">
    <location>
        <begin position="16"/>
        <end position="21"/>
    </location>
</feature>
<dbReference type="EMBL" id="JAAMPI010000007">
    <property type="protein sequence ID" value="KAF4637878.1"/>
    <property type="molecule type" value="Genomic_DNA"/>
</dbReference>
<evidence type="ECO:0000313" key="8">
    <source>
        <dbReference type="EMBL" id="KAF4637878.1"/>
    </source>
</evidence>
<keyword evidence="9" id="KW-1185">Reference proteome</keyword>
<dbReference type="InterPro" id="IPR016035">
    <property type="entry name" value="Acyl_Trfase/lysoPLipase"/>
</dbReference>
<evidence type="ECO:0000256" key="2">
    <source>
        <dbReference type="ARBA" id="ARBA00022801"/>
    </source>
</evidence>
<feature type="active site" description="Nucleophile" evidence="6">
    <location>
        <position position="57"/>
    </location>
</feature>
<dbReference type="AlphaFoldDB" id="A0A8H4RYI4"/>
<evidence type="ECO:0000256" key="4">
    <source>
        <dbReference type="ARBA" id="ARBA00023098"/>
    </source>
</evidence>
<dbReference type="InterPro" id="IPR002110">
    <property type="entry name" value="Ankyrin_rpt"/>
</dbReference>
<feature type="short sequence motif" description="GXSXG" evidence="6">
    <location>
        <begin position="55"/>
        <end position="59"/>
    </location>
</feature>
<dbReference type="GO" id="GO:0046486">
    <property type="term" value="P:glycerolipid metabolic process"/>
    <property type="evidence" value="ECO:0007669"/>
    <property type="project" value="UniProtKB-ARBA"/>
</dbReference>
<dbReference type="InterPro" id="IPR002641">
    <property type="entry name" value="PNPLA_dom"/>
</dbReference>
<evidence type="ECO:0000256" key="6">
    <source>
        <dbReference type="PROSITE-ProRule" id="PRU01161"/>
    </source>
</evidence>
<dbReference type="Pfam" id="PF12796">
    <property type="entry name" value="Ank_2"/>
    <property type="match status" value="1"/>
</dbReference>
<keyword evidence="3 6" id="KW-0442">Lipid degradation</keyword>
<dbReference type="SUPFAM" id="SSF48403">
    <property type="entry name" value="Ankyrin repeat"/>
    <property type="match status" value="1"/>
</dbReference>
<accession>A0A8H4RYI4</accession>
<dbReference type="PANTHER" id="PTHR24185:SF1">
    <property type="entry name" value="CALCIUM-INDEPENDENT PHOSPHOLIPASE A2-GAMMA"/>
    <property type="match status" value="1"/>
</dbReference>
<dbReference type="SMART" id="SM00248">
    <property type="entry name" value="ANK"/>
    <property type="match status" value="4"/>
</dbReference>
<proteinExistence type="predicted"/>
<keyword evidence="4 6" id="KW-0443">Lipid metabolism</keyword>
<dbReference type="Pfam" id="PF01734">
    <property type="entry name" value="Patatin"/>
    <property type="match status" value="1"/>
</dbReference>
<dbReference type="PANTHER" id="PTHR24185">
    <property type="entry name" value="CALCIUM-INDEPENDENT PHOSPHOLIPASE A2-GAMMA"/>
    <property type="match status" value="1"/>
</dbReference>
<dbReference type="InterPro" id="IPR036770">
    <property type="entry name" value="Ankyrin_rpt-contain_sf"/>
</dbReference>
<dbReference type="GO" id="GO:0016042">
    <property type="term" value="P:lipid catabolic process"/>
    <property type="evidence" value="ECO:0007669"/>
    <property type="project" value="UniProtKB-UniRule"/>
</dbReference>
<feature type="domain" description="PNPLA" evidence="7">
    <location>
        <begin position="12"/>
        <end position="219"/>
    </location>
</feature>
<dbReference type="Gene3D" id="3.40.1090.10">
    <property type="entry name" value="Cytosolic phospholipase A2 catalytic domain"/>
    <property type="match status" value="1"/>
</dbReference>
<keyword evidence="2 6" id="KW-0378">Hydrolase</keyword>
<name>A0A8H4RYI4_9HELO</name>
<comment type="catalytic activity">
    <reaction evidence="5">
        <text>a 1,2-diacyl-sn-glycero-3-phosphocholine + H2O = a 1-acyl-sn-glycero-3-phosphocholine + a fatty acid + H(+)</text>
        <dbReference type="Rhea" id="RHEA:15801"/>
        <dbReference type="ChEBI" id="CHEBI:15377"/>
        <dbReference type="ChEBI" id="CHEBI:15378"/>
        <dbReference type="ChEBI" id="CHEBI:28868"/>
        <dbReference type="ChEBI" id="CHEBI:57643"/>
        <dbReference type="ChEBI" id="CHEBI:58168"/>
        <dbReference type="EC" id="3.1.1.4"/>
    </reaction>
    <physiologicalReaction direction="left-to-right" evidence="5">
        <dbReference type="Rhea" id="RHEA:15802"/>
    </physiologicalReaction>
</comment>
<evidence type="ECO:0000313" key="9">
    <source>
        <dbReference type="Proteomes" id="UP000566819"/>
    </source>
</evidence>
<dbReference type="PROSITE" id="PS51635">
    <property type="entry name" value="PNPLA"/>
    <property type="match status" value="1"/>
</dbReference>
<dbReference type="EC" id="3.1.1.4" evidence="1"/>
<dbReference type="Proteomes" id="UP000566819">
    <property type="component" value="Unassembled WGS sequence"/>
</dbReference>
<protein>
    <recommendedName>
        <fullName evidence="1">phospholipase A2</fullName>
        <ecNumber evidence="1">3.1.1.4</ecNumber>
    </recommendedName>
</protein>
<evidence type="ECO:0000256" key="3">
    <source>
        <dbReference type="ARBA" id="ARBA00022963"/>
    </source>
</evidence>
<evidence type="ECO:0000256" key="1">
    <source>
        <dbReference type="ARBA" id="ARBA00013278"/>
    </source>
</evidence>
<dbReference type="GO" id="GO:0047499">
    <property type="term" value="F:calcium-independent phospholipase A2 activity"/>
    <property type="evidence" value="ECO:0007669"/>
    <property type="project" value="TreeGrafter"/>
</dbReference>
<sequence length="560" mass="61880">MGSTGKETRKLLSLDGGGVRGMSTIAILRELMKRLAKKRKVKVVHPWEEFDMIGGTSTGGLLAIMLGRLHMSIDECEKVYVELAQKIFVPNRSQANIVGQAYDFVNVRGKFSSEALEAGIKNAVKSKGFSEDQLFDNQEDDGCKVFVSVVKGEDGTNTVLRSYENEETTNPMQDYCRIWEAARATSAASTFFDSIEIGPNHQRFADGALGYNNPIQLLDRESKDMWPDSERIFVSIGTGTAPAARLEGNIFTLAKRIQDIVVETEQAHQDFYRDHEKTLVAKQQYFRFNVEGLKRIGLEEHNARPEIYTATDSYLASGAPGTMIKQLVELLKNLQNTSQAASDSLQAPFNALTIGSSSTSSTRKLTYAEKLQAMEEREEATRKLFRAVSLNKIADVKELLEKGADPNILGTSESVFSERFPIYVAATNKFPEVLRLLIQYKANVDAVTPGCGTALYGAISFQNKEAVKELLKGGADPNKVNQSGYTPLQNAAQYADRDSGIFDALLLAEPEIDLQTSLGTALDCALAQGQFKTARRLMDRGADPDLVKDDYQHIFKYVPA</sequence>
<dbReference type="Gene3D" id="1.25.40.20">
    <property type="entry name" value="Ankyrin repeat-containing domain"/>
    <property type="match status" value="1"/>
</dbReference>
<feature type="active site" description="Proton acceptor" evidence="6">
    <location>
        <position position="206"/>
    </location>
</feature>
<evidence type="ECO:0000256" key="5">
    <source>
        <dbReference type="ARBA" id="ARBA00023422"/>
    </source>
</evidence>
<organism evidence="8 9">
    <name type="scientific">Cudoniella acicularis</name>
    <dbReference type="NCBI Taxonomy" id="354080"/>
    <lineage>
        <taxon>Eukaryota</taxon>
        <taxon>Fungi</taxon>
        <taxon>Dikarya</taxon>
        <taxon>Ascomycota</taxon>
        <taxon>Pezizomycotina</taxon>
        <taxon>Leotiomycetes</taxon>
        <taxon>Helotiales</taxon>
        <taxon>Tricladiaceae</taxon>
        <taxon>Cudoniella</taxon>
    </lineage>
</organism>